<dbReference type="Proteomes" id="UP001597063">
    <property type="component" value="Unassembled WGS sequence"/>
</dbReference>
<evidence type="ECO:0000313" key="2">
    <source>
        <dbReference type="EMBL" id="MFD0690024.1"/>
    </source>
</evidence>
<feature type="signal peptide" evidence="1">
    <location>
        <begin position="1"/>
        <end position="21"/>
    </location>
</feature>
<keyword evidence="3" id="KW-1185">Reference proteome</keyword>
<dbReference type="EMBL" id="JBHTGP010000018">
    <property type="protein sequence ID" value="MFD0690024.1"/>
    <property type="molecule type" value="Genomic_DNA"/>
</dbReference>
<dbReference type="RefSeq" id="WP_131761858.1">
    <property type="nucleotide sequence ID" value="NZ_CAACUY010000192.1"/>
</dbReference>
<keyword evidence="1" id="KW-0732">Signal</keyword>
<accession>A0ABW2XUF6</accession>
<proteinExistence type="predicted"/>
<name>A0ABW2XUF6_9ACTN</name>
<feature type="chain" id="PRO_5046793302" evidence="1">
    <location>
        <begin position="22"/>
        <end position="127"/>
    </location>
</feature>
<evidence type="ECO:0000256" key="1">
    <source>
        <dbReference type="SAM" id="SignalP"/>
    </source>
</evidence>
<organism evidence="2 3">
    <name type="scientific">Actinomadura fibrosa</name>
    <dbReference type="NCBI Taxonomy" id="111802"/>
    <lineage>
        <taxon>Bacteria</taxon>
        <taxon>Bacillati</taxon>
        <taxon>Actinomycetota</taxon>
        <taxon>Actinomycetes</taxon>
        <taxon>Streptosporangiales</taxon>
        <taxon>Thermomonosporaceae</taxon>
        <taxon>Actinomadura</taxon>
    </lineage>
</organism>
<comment type="caution">
    <text evidence="2">The sequence shown here is derived from an EMBL/GenBank/DDBJ whole genome shotgun (WGS) entry which is preliminary data.</text>
</comment>
<protein>
    <submittedName>
        <fullName evidence="2">Uncharacterized protein</fullName>
    </submittedName>
</protein>
<gene>
    <name evidence="2" type="ORF">ACFQZM_36425</name>
</gene>
<sequence>MNHRKIAPVVLGTGIALTALAAPAVASADTAPAGTVTVQAKHSKSAKCTTPKGKKINISWGDGNVSTKVYYNNHCNQTRGIELQFITDGGKFTVECHNATAKKKSSAKYGHSMPNKVSILKGKCPKK</sequence>
<evidence type="ECO:0000313" key="3">
    <source>
        <dbReference type="Proteomes" id="UP001597063"/>
    </source>
</evidence>
<reference evidence="3" key="1">
    <citation type="journal article" date="2019" name="Int. J. Syst. Evol. Microbiol.">
        <title>The Global Catalogue of Microorganisms (GCM) 10K type strain sequencing project: providing services to taxonomists for standard genome sequencing and annotation.</title>
        <authorList>
            <consortium name="The Broad Institute Genomics Platform"/>
            <consortium name="The Broad Institute Genome Sequencing Center for Infectious Disease"/>
            <person name="Wu L."/>
            <person name="Ma J."/>
        </authorList>
    </citation>
    <scope>NUCLEOTIDE SEQUENCE [LARGE SCALE GENOMIC DNA]</scope>
    <source>
        <strain evidence="3">JCM 9371</strain>
    </source>
</reference>